<feature type="compositionally biased region" description="Basic and acidic residues" evidence="5">
    <location>
        <begin position="324"/>
        <end position="334"/>
    </location>
</feature>
<feature type="domain" description="RRM" evidence="6">
    <location>
        <begin position="67"/>
        <end position="145"/>
    </location>
</feature>
<protein>
    <submittedName>
        <fullName evidence="7">ARAD1C10802p</fullName>
    </submittedName>
</protein>
<dbReference type="Pfam" id="PF15519">
    <property type="entry name" value="RBM39linker"/>
    <property type="match status" value="1"/>
</dbReference>
<dbReference type="InterPro" id="IPR006509">
    <property type="entry name" value="RBM39_SF"/>
</dbReference>
<reference evidence="7" key="2">
    <citation type="submission" date="2014-06" db="EMBL/GenBank/DDBJ databases">
        <title>The complete genome of Blastobotrys (Arxula) adeninivorans LS3 - a yeast of biotechnological interest.</title>
        <authorList>
            <person name="Kunze G."/>
            <person name="Gaillardin C."/>
            <person name="Czernicka M."/>
            <person name="Durrens P."/>
            <person name="Martin T."/>
            <person name="Boer E."/>
            <person name="Gabaldon T."/>
            <person name="Cruz J."/>
            <person name="Talla E."/>
            <person name="Marck C."/>
            <person name="Goffeau A."/>
            <person name="Barbe V."/>
            <person name="Baret P."/>
            <person name="Baronian K."/>
            <person name="Beier S."/>
            <person name="Bleykasten C."/>
            <person name="Bode R."/>
            <person name="Casaregola S."/>
            <person name="Despons L."/>
            <person name="Fairhead C."/>
            <person name="Giersberg M."/>
            <person name="Gierski P."/>
            <person name="Hahnel U."/>
            <person name="Hartmann A."/>
            <person name="Jankowska D."/>
            <person name="Jubin C."/>
            <person name="Jung P."/>
            <person name="Lafontaine I."/>
            <person name="Leh-Louis V."/>
            <person name="Lemaire M."/>
            <person name="Marcet-Houben M."/>
            <person name="Mascher M."/>
            <person name="Morel G."/>
            <person name="Richard G.-F."/>
            <person name="Riechen J."/>
            <person name="Sacerdot C."/>
            <person name="Sarkar A."/>
            <person name="Savel G."/>
            <person name="Schacherer J."/>
            <person name="Sherman D."/>
            <person name="Straub M.-L."/>
            <person name="Stein N."/>
            <person name="Thierry A."/>
            <person name="Trautwein-Schult A."/>
            <person name="Westhof E."/>
            <person name="Worch S."/>
            <person name="Dujon B."/>
            <person name="Souciet J.-L."/>
            <person name="Wincker P."/>
            <person name="Scholz U."/>
            <person name="Neuveglise N."/>
        </authorList>
    </citation>
    <scope>NUCLEOTIDE SEQUENCE</scope>
    <source>
        <strain evidence="7">LS3</strain>
    </source>
</reference>
<feature type="compositionally biased region" description="Basic residues" evidence="5">
    <location>
        <begin position="256"/>
        <end position="288"/>
    </location>
</feature>
<dbReference type="SUPFAM" id="SSF54928">
    <property type="entry name" value="RNA-binding domain, RBD"/>
    <property type="match status" value="2"/>
</dbReference>
<dbReference type="GO" id="GO:0003723">
    <property type="term" value="F:RNA binding"/>
    <property type="evidence" value="ECO:0007669"/>
    <property type="project" value="UniProtKB-UniRule"/>
</dbReference>
<keyword evidence="2" id="KW-0677">Repeat</keyword>
<dbReference type="AlphaFoldDB" id="A0A060T5C0"/>
<feature type="region of interest" description="Disordered" evidence="5">
    <location>
        <begin position="252"/>
        <end position="348"/>
    </location>
</feature>
<evidence type="ECO:0000256" key="1">
    <source>
        <dbReference type="ARBA" id="ARBA00022553"/>
    </source>
</evidence>
<proteinExistence type="predicted"/>
<evidence type="ECO:0000256" key="4">
    <source>
        <dbReference type="PROSITE-ProRule" id="PRU00176"/>
    </source>
</evidence>
<dbReference type="PROSITE" id="PS50102">
    <property type="entry name" value="RRM"/>
    <property type="match status" value="2"/>
</dbReference>
<evidence type="ECO:0000313" key="7">
    <source>
        <dbReference type="EMBL" id="CDP34371.1"/>
    </source>
</evidence>
<gene>
    <name evidence="7" type="ORF">GNLVRS02_ARAD1C10802g</name>
</gene>
<feature type="region of interest" description="Disordered" evidence="5">
    <location>
        <begin position="147"/>
        <end position="175"/>
    </location>
</feature>
<reference evidence="7" key="1">
    <citation type="submission" date="2014-02" db="EMBL/GenBank/DDBJ databases">
        <authorList>
            <person name="Genoscope - CEA"/>
        </authorList>
    </citation>
    <scope>NUCLEOTIDE SEQUENCE</scope>
    <source>
        <strain evidence="7">LS3</strain>
    </source>
</reference>
<dbReference type="PANTHER" id="PTHR48036">
    <property type="entry name" value="SPLICING FACTOR (PAD-1), PUTATIVE (AFU_ORTHOLOGUE AFUA_1G15810)-RELATED"/>
    <property type="match status" value="1"/>
</dbReference>
<dbReference type="InterPro" id="IPR035979">
    <property type="entry name" value="RBD_domain_sf"/>
</dbReference>
<dbReference type="SMART" id="SM00360">
    <property type="entry name" value="RRM"/>
    <property type="match status" value="3"/>
</dbReference>
<feature type="region of interest" description="Disordered" evidence="5">
    <location>
        <begin position="1"/>
        <end position="66"/>
    </location>
</feature>
<accession>A0A060T5C0</accession>
<dbReference type="EMBL" id="HG937693">
    <property type="protein sequence ID" value="CDP34371.1"/>
    <property type="molecule type" value="Genomic_DNA"/>
</dbReference>
<feature type="domain" description="RRM" evidence="6">
    <location>
        <begin position="177"/>
        <end position="254"/>
    </location>
</feature>
<name>A0A060T5C0_BLAAD</name>
<evidence type="ECO:0000256" key="3">
    <source>
        <dbReference type="ARBA" id="ARBA00022884"/>
    </source>
</evidence>
<feature type="compositionally biased region" description="Basic and acidic residues" evidence="5">
    <location>
        <begin position="36"/>
        <end position="66"/>
    </location>
</feature>
<dbReference type="Pfam" id="PF00076">
    <property type="entry name" value="RRM_1"/>
    <property type="match status" value="2"/>
</dbReference>
<dbReference type="InterPro" id="IPR000504">
    <property type="entry name" value="RRM_dom"/>
</dbReference>
<dbReference type="Gene3D" id="3.30.70.330">
    <property type="match status" value="3"/>
</dbReference>
<dbReference type="PhylomeDB" id="A0A060T5C0"/>
<feature type="compositionally biased region" description="Basic and acidic residues" evidence="5">
    <location>
        <begin position="1"/>
        <end position="17"/>
    </location>
</feature>
<dbReference type="GO" id="GO:0006397">
    <property type="term" value="P:mRNA processing"/>
    <property type="evidence" value="ECO:0007669"/>
    <property type="project" value="InterPro"/>
</dbReference>
<sequence>MTDKSTGSHEDVSRDRSISPPSSVDRARSRHRSRHESRGSRGRHDSRGSPHRSRDSSRAIKHSSDERTVFVRQLAARVHTDDLIDFFEDHGLYVYNASIVKDRHTNRSKGLAFVEFEKVAEVPRAVALTGKKLLGIPIIVEYTEASKKHANGGGEADELPSTDHRPRSKSPRSRQECTLVVDNISFKSREGDIEQAFEDFGTIVDVEVRRDRSGRSLGYAFVEYDNSEAVDVAIDKMDRAVLGGRTIRLFREGSRRNSRSRSVSRSRSRSQPRSRSRSHRHRSRSRSPRRADRGPRRRRDMDDGDVKGISYKHTSRVDLMNKLMRRDESEKDGSTEPPESVPKPDPASRCIVLRNMFNAEEETGDNWVQELEEDVKLECEDKYGPVIHIAVDQSGEGEIYVKFAEVSMGMNAIKGLNGRFFGGRRVSASPVVELVYSLKFPKAPN</sequence>
<keyword evidence="1" id="KW-0597">Phosphoprotein</keyword>
<evidence type="ECO:0000256" key="2">
    <source>
        <dbReference type="ARBA" id="ARBA00022737"/>
    </source>
</evidence>
<dbReference type="InterPro" id="IPR012677">
    <property type="entry name" value="Nucleotide-bd_a/b_plait_sf"/>
</dbReference>
<dbReference type="CDD" id="cd00590">
    <property type="entry name" value="RRM_SF"/>
    <property type="match status" value="1"/>
</dbReference>
<evidence type="ECO:0000259" key="6">
    <source>
        <dbReference type="PROSITE" id="PS50102"/>
    </source>
</evidence>
<dbReference type="CDD" id="cd12285">
    <property type="entry name" value="RRM3_RBM39_like"/>
    <property type="match status" value="1"/>
</dbReference>
<feature type="compositionally biased region" description="Basic and acidic residues" evidence="5">
    <location>
        <begin position="289"/>
        <end position="306"/>
    </location>
</feature>
<dbReference type="FunFam" id="3.30.70.330:FF:000172">
    <property type="entry name" value="RNA splicing factor Pad-1"/>
    <property type="match status" value="1"/>
</dbReference>
<dbReference type="GO" id="GO:0005634">
    <property type="term" value="C:nucleus"/>
    <property type="evidence" value="ECO:0007669"/>
    <property type="project" value="InterPro"/>
</dbReference>
<organism evidence="7">
    <name type="scientific">Blastobotrys adeninivorans</name>
    <name type="common">Yeast</name>
    <name type="synonym">Arxula adeninivorans</name>
    <dbReference type="NCBI Taxonomy" id="409370"/>
    <lineage>
        <taxon>Eukaryota</taxon>
        <taxon>Fungi</taxon>
        <taxon>Dikarya</taxon>
        <taxon>Ascomycota</taxon>
        <taxon>Saccharomycotina</taxon>
        <taxon>Dipodascomycetes</taxon>
        <taxon>Dipodascales</taxon>
        <taxon>Trichomonascaceae</taxon>
        <taxon>Blastobotrys</taxon>
    </lineage>
</organism>
<evidence type="ECO:0000256" key="5">
    <source>
        <dbReference type="SAM" id="MobiDB-lite"/>
    </source>
</evidence>
<dbReference type="InterPro" id="IPR029123">
    <property type="entry name" value="RBM39_linker"/>
</dbReference>
<keyword evidence="3 4" id="KW-0694">RNA-binding</keyword>